<name>A0A835SX84_CHLIN</name>
<accession>A0A835SX84</accession>
<comment type="caution">
    <text evidence="1">The sequence shown here is derived from an EMBL/GenBank/DDBJ whole genome shotgun (WGS) entry which is preliminary data.</text>
</comment>
<dbReference type="EMBL" id="JAEHOC010000019">
    <property type="protein sequence ID" value="KAG2433426.1"/>
    <property type="molecule type" value="Genomic_DNA"/>
</dbReference>
<evidence type="ECO:0000313" key="1">
    <source>
        <dbReference type="EMBL" id="KAG2433426.1"/>
    </source>
</evidence>
<dbReference type="AlphaFoldDB" id="A0A835SX84"/>
<reference evidence="1" key="1">
    <citation type="journal article" date="2020" name="bioRxiv">
        <title>Comparative genomics of Chlamydomonas.</title>
        <authorList>
            <person name="Craig R.J."/>
            <person name="Hasan A.R."/>
            <person name="Ness R.W."/>
            <person name="Keightley P.D."/>
        </authorList>
    </citation>
    <scope>NUCLEOTIDE SEQUENCE</scope>
    <source>
        <strain evidence="1">SAG 7.73</strain>
    </source>
</reference>
<organism evidence="1 2">
    <name type="scientific">Chlamydomonas incerta</name>
    <dbReference type="NCBI Taxonomy" id="51695"/>
    <lineage>
        <taxon>Eukaryota</taxon>
        <taxon>Viridiplantae</taxon>
        <taxon>Chlorophyta</taxon>
        <taxon>core chlorophytes</taxon>
        <taxon>Chlorophyceae</taxon>
        <taxon>CS clade</taxon>
        <taxon>Chlamydomonadales</taxon>
        <taxon>Chlamydomonadaceae</taxon>
        <taxon>Chlamydomonas</taxon>
    </lineage>
</organism>
<evidence type="ECO:0000313" key="2">
    <source>
        <dbReference type="Proteomes" id="UP000650467"/>
    </source>
</evidence>
<dbReference type="Proteomes" id="UP000650467">
    <property type="component" value="Unassembled WGS sequence"/>
</dbReference>
<proteinExistence type="predicted"/>
<sequence length="148" mass="15948">MIHKSVDGGIREARQLGAGRSLAQGCLSKPGYIALSDTDWVGVSTPRWGQTTPSKAEALCNFNSGCTIFDNTGFYNTGNIRSFEPRAGVCTYVKNQSWGTDNCACETTWSLGTDTYAGCVDAGFPGKPWILLLCVCLQKLAPEERPCP</sequence>
<dbReference type="OrthoDB" id="561546at2759"/>
<protein>
    <submittedName>
        <fullName evidence="1">Uncharacterized protein</fullName>
    </submittedName>
</protein>
<gene>
    <name evidence="1" type="ORF">HXX76_008484</name>
</gene>
<keyword evidence="2" id="KW-1185">Reference proteome</keyword>